<dbReference type="OrthoDB" id="9806320at2"/>
<keyword evidence="3 5" id="KW-1133">Transmembrane helix</keyword>
<evidence type="ECO:0000313" key="8">
    <source>
        <dbReference type="Proteomes" id="UP000190657"/>
    </source>
</evidence>
<dbReference type="PANTHER" id="PTHR37422:SF13">
    <property type="entry name" value="LIPOPOLYSACCHARIDE BIOSYNTHESIS PROTEIN PA4999-RELATED"/>
    <property type="match status" value="1"/>
</dbReference>
<accession>A0A1T4M2Y7</accession>
<proteinExistence type="predicted"/>
<feature type="transmembrane region" description="Helical" evidence="5">
    <location>
        <begin position="12"/>
        <end position="43"/>
    </location>
</feature>
<feature type="transmembrane region" description="Helical" evidence="5">
    <location>
        <begin position="80"/>
        <end position="97"/>
    </location>
</feature>
<feature type="transmembrane region" description="Helical" evidence="5">
    <location>
        <begin position="342"/>
        <end position="361"/>
    </location>
</feature>
<gene>
    <name evidence="7" type="ORF">SAMN02745114_01108</name>
</gene>
<evidence type="ECO:0000259" key="6">
    <source>
        <dbReference type="Pfam" id="PF04932"/>
    </source>
</evidence>
<dbReference type="GO" id="GO:0016020">
    <property type="term" value="C:membrane"/>
    <property type="evidence" value="ECO:0007669"/>
    <property type="project" value="UniProtKB-SubCell"/>
</dbReference>
<dbReference type="InterPro" id="IPR051533">
    <property type="entry name" value="WaaL-like"/>
</dbReference>
<evidence type="ECO:0000256" key="2">
    <source>
        <dbReference type="ARBA" id="ARBA00022692"/>
    </source>
</evidence>
<reference evidence="7 8" key="1">
    <citation type="submission" date="2017-02" db="EMBL/GenBank/DDBJ databases">
        <authorList>
            <person name="Peterson S.W."/>
        </authorList>
    </citation>
    <scope>NUCLEOTIDE SEQUENCE [LARGE SCALE GENOMIC DNA]</scope>
    <source>
        <strain evidence="7 8">ATCC 51222</strain>
    </source>
</reference>
<comment type="subcellular location">
    <subcellularLocation>
        <location evidence="1">Membrane</location>
        <topology evidence="1">Multi-pass membrane protein</topology>
    </subcellularLocation>
</comment>
<organism evidence="7 8">
    <name type="scientific">Eubacterium coprostanoligenes</name>
    <dbReference type="NCBI Taxonomy" id="290054"/>
    <lineage>
        <taxon>Bacteria</taxon>
        <taxon>Bacillati</taxon>
        <taxon>Bacillota</taxon>
        <taxon>Clostridia</taxon>
        <taxon>Eubacteriales</taxon>
        <taxon>Eubacteriaceae</taxon>
        <taxon>Eubacterium</taxon>
    </lineage>
</organism>
<dbReference type="EMBL" id="FUWW01000010">
    <property type="protein sequence ID" value="SJZ61138.1"/>
    <property type="molecule type" value="Genomic_DNA"/>
</dbReference>
<feature type="transmembrane region" description="Helical" evidence="5">
    <location>
        <begin position="109"/>
        <end position="129"/>
    </location>
</feature>
<keyword evidence="8" id="KW-1185">Reference proteome</keyword>
<dbReference type="PANTHER" id="PTHR37422">
    <property type="entry name" value="TEICHURONIC ACID BIOSYNTHESIS PROTEIN TUAE"/>
    <property type="match status" value="1"/>
</dbReference>
<dbReference type="RefSeq" id="WP_078768581.1">
    <property type="nucleotide sequence ID" value="NZ_FUWW01000010.1"/>
</dbReference>
<feature type="transmembrane region" description="Helical" evidence="5">
    <location>
        <begin position="184"/>
        <end position="204"/>
    </location>
</feature>
<evidence type="ECO:0000256" key="4">
    <source>
        <dbReference type="ARBA" id="ARBA00023136"/>
    </source>
</evidence>
<feature type="transmembrane region" description="Helical" evidence="5">
    <location>
        <begin position="254"/>
        <end position="273"/>
    </location>
</feature>
<dbReference type="STRING" id="290054.SAMN02745114_01108"/>
<dbReference type="InterPro" id="IPR007016">
    <property type="entry name" value="O-antigen_ligase-rel_domated"/>
</dbReference>
<name>A0A1T4M2Y7_9FIRM</name>
<dbReference type="GO" id="GO:0016874">
    <property type="term" value="F:ligase activity"/>
    <property type="evidence" value="ECO:0007669"/>
    <property type="project" value="UniProtKB-KW"/>
</dbReference>
<evidence type="ECO:0000313" key="7">
    <source>
        <dbReference type="EMBL" id="SJZ61138.1"/>
    </source>
</evidence>
<dbReference type="AlphaFoldDB" id="A0A1T4M2Y7"/>
<evidence type="ECO:0000256" key="5">
    <source>
        <dbReference type="SAM" id="Phobius"/>
    </source>
</evidence>
<feature type="transmembrane region" description="Helical" evidence="5">
    <location>
        <begin position="373"/>
        <end position="391"/>
    </location>
</feature>
<feature type="transmembrane region" description="Helical" evidence="5">
    <location>
        <begin position="55"/>
        <end position="74"/>
    </location>
</feature>
<sequence length="455" mass="51699">MTVTVMKEDKKIFTWLLTIIGVSFILPEYIAPLFVFFFYIPFLRHFKKTGRNAKIGNLGKAFMAYMCYMIMSGIWSGTHLLSSLIGLLWMGCFLFYIESANIINTKDKLKNAIFALNISSGVMGLIATLEFATYNLTKYVDGFNFTISNPLYYQLNDWVFSLFPFEIINSQYPSRAAATFDNPLILATFLIITTPFCAFSSVYFKHSKHRKLSRVCFAFSLLGILCTESRGAYIAIALSIVTLLISSRKIFKKLLPFMFVLAIGIPLTISLRYKNNSSGNEFLASNNNRLAIWRVCADLFTEHPIIGMGAGTENIHQEIIQRIGINRSHAHNLFLEIATEGGIIGVVLVIAIIVVFAKNLFKLFYLKNNAYRPYAVLYTSSIIGFITMSLYEHTLQSPKEMMVFFLFLGFAEATLRMAEGTIQLSDDEVNMFEDFSAQDYITDEEEQQEKELITK</sequence>
<dbReference type="Proteomes" id="UP000190657">
    <property type="component" value="Unassembled WGS sequence"/>
</dbReference>
<feature type="domain" description="O-antigen ligase-related" evidence="6">
    <location>
        <begin position="216"/>
        <end position="350"/>
    </location>
</feature>
<dbReference type="Pfam" id="PF04932">
    <property type="entry name" value="Wzy_C"/>
    <property type="match status" value="1"/>
</dbReference>
<keyword evidence="2 5" id="KW-0812">Transmembrane</keyword>
<keyword evidence="7" id="KW-0436">Ligase</keyword>
<evidence type="ECO:0000256" key="3">
    <source>
        <dbReference type="ARBA" id="ARBA00022989"/>
    </source>
</evidence>
<evidence type="ECO:0000256" key="1">
    <source>
        <dbReference type="ARBA" id="ARBA00004141"/>
    </source>
</evidence>
<keyword evidence="4 5" id="KW-0472">Membrane</keyword>
<protein>
    <submittedName>
        <fullName evidence="7">O-antigen ligase</fullName>
    </submittedName>
</protein>